<name>A0ABV0RNH2_9TELE</name>
<evidence type="ECO:0000313" key="1">
    <source>
        <dbReference type="EMBL" id="MEQ2209630.1"/>
    </source>
</evidence>
<dbReference type="EMBL" id="JAHRIN010051580">
    <property type="protein sequence ID" value="MEQ2209630.1"/>
    <property type="molecule type" value="Genomic_DNA"/>
</dbReference>
<protein>
    <submittedName>
        <fullName evidence="1">Uncharacterized protein</fullName>
    </submittedName>
</protein>
<evidence type="ECO:0000313" key="2">
    <source>
        <dbReference type="Proteomes" id="UP001434883"/>
    </source>
</evidence>
<gene>
    <name evidence="1" type="ORF">XENOCAPTIV_001723</name>
</gene>
<accession>A0ABV0RNH2</accession>
<reference evidence="1 2" key="1">
    <citation type="submission" date="2021-06" db="EMBL/GenBank/DDBJ databases">
        <authorList>
            <person name="Palmer J.M."/>
        </authorList>
    </citation>
    <scope>NUCLEOTIDE SEQUENCE [LARGE SCALE GENOMIC DNA]</scope>
    <source>
        <strain evidence="1 2">XC_2019</strain>
        <tissue evidence="1">Muscle</tissue>
    </source>
</reference>
<dbReference type="Proteomes" id="UP001434883">
    <property type="component" value="Unassembled WGS sequence"/>
</dbReference>
<comment type="caution">
    <text evidence="1">The sequence shown here is derived from an EMBL/GenBank/DDBJ whole genome shotgun (WGS) entry which is preliminary data.</text>
</comment>
<keyword evidence="2" id="KW-1185">Reference proteome</keyword>
<sequence length="298" mass="33881">MSRSLENTDKGSEELSDAKSSAHQDDILAVCKLHGLLGTPTVENQLQALDKEYHLLKEQGQSIKSDYVQTLYMWLSKSAGKDWLCCSRSRKPVRAQRRRLHYSYIRDWSTLSANAVARESVAFCFTNVEIGDLVSKFHVYFSFHDFLGRQVKQDPSDPLCGLNAQFLRGLLTLGKLQQKTMLSEKSMTPEQVVAVLAAQSVSQCVCHSEESRQLEWVLLDAHFALLQRLIQQGEGWAKATIDRQSLVQKRCQALTALISLTAISPCQELLDMQDRVRVFHVYLSCCFITFRTHMISIY</sequence>
<proteinExistence type="predicted"/>
<organism evidence="1 2">
    <name type="scientific">Xenoophorus captivus</name>
    <dbReference type="NCBI Taxonomy" id="1517983"/>
    <lineage>
        <taxon>Eukaryota</taxon>
        <taxon>Metazoa</taxon>
        <taxon>Chordata</taxon>
        <taxon>Craniata</taxon>
        <taxon>Vertebrata</taxon>
        <taxon>Euteleostomi</taxon>
        <taxon>Actinopterygii</taxon>
        <taxon>Neopterygii</taxon>
        <taxon>Teleostei</taxon>
        <taxon>Neoteleostei</taxon>
        <taxon>Acanthomorphata</taxon>
        <taxon>Ovalentaria</taxon>
        <taxon>Atherinomorphae</taxon>
        <taxon>Cyprinodontiformes</taxon>
        <taxon>Goodeidae</taxon>
        <taxon>Xenoophorus</taxon>
    </lineage>
</organism>